<reference evidence="4" key="1">
    <citation type="journal article" date="2019" name="Int. J. Syst. Evol. Microbiol.">
        <title>The Global Catalogue of Microorganisms (GCM) 10K type strain sequencing project: providing services to taxonomists for standard genome sequencing and annotation.</title>
        <authorList>
            <consortium name="The Broad Institute Genomics Platform"/>
            <consortium name="The Broad Institute Genome Sequencing Center for Infectious Disease"/>
            <person name="Wu L."/>
            <person name="Ma J."/>
        </authorList>
    </citation>
    <scope>NUCLEOTIDE SEQUENCE [LARGE SCALE GENOMIC DNA]</scope>
    <source>
        <strain evidence="4">JCM 3369</strain>
    </source>
</reference>
<evidence type="ECO:0000313" key="4">
    <source>
        <dbReference type="Proteomes" id="UP001596380"/>
    </source>
</evidence>
<evidence type="ECO:0000256" key="1">
    <source>
        <dbReference type="ARBA" id="ARBA00023125"/>
    </source>
</evidence>
<proteinExistence type="predicted"/>
<dbReference type="EMBL" id="JBHSXS010000021">
    <property type="protein sequence ID" value="MFC6883754.1"/>
    <property type="molecule type" value="Genomic_DNA"/>
</dbReference>
<dbReference type="RefSeq" id="WP_378063708.1">
    <property type="nucleotide sequence ID" value="NZ_JBHSXS010000021.1"/>
</dbReference>
<gene>
    <name evidence="3" type="ORF">ACFQKB_28625</name>
</gene>
<dbReference type="PANTHER" id="PTHR30204">
    <property type="entry name" value="REDOX-CYCLING DRUG-SENSING TRANSCRIPTIONAL ACTIVATOR SOXR"/>
    <property type="match status" value="1"/>
</dbReference>
<dbReference type="InterPro" id="IPR009061">
    <property type="entry name" value="DNA-bd_dom_put_sf"/>
</dbReference>
<comment type="caution">
    <text evidence="3">The sequence shown here is derived from an EMBL/GenBank/DDBJ whole genome shotgun (WGS) entry which is preliminary data.</text>
</comment>
<keyword evidence="4" id="KW-1185">Reference proteome</keyword>
<dbReference type="Proteomes" id="UP001596380">
    <property type="component" value="Unassembled WGS sequence"/>
</dbReference>
<dbReference type="PANTHER" id="PTHR30204:SF93">
    <property type="entry name" value="HTH MERR-TYPE DOMAIN-CONTAINING PROTEIN"/>
    <property type="match status" value="1"/>
</dbReference>
<dbReference type="Pfam" id="PF13411">
    <property type="entry name" value="MerR_1"/>
    <property type="match status" value="1"/>
</dbReference>
<feature type="domain" description="HTH merR-type" evidence="2">
    <location>
        <begin position="3"/>
        <end position="71"/>
    </location>
</feature>
<protein>
    <submittedName>
        <fullName evidence="3">MerR family transcriptional regulator</fullName>
    </submittedName>
</protein>
<dbReference type="PROSITE" id="PS50937">
    <property type="entry name" value="HTH_MERR_2"/>
    <property type="match status" value="1"/>
</dbReference>
<sequence>MSVFRIDELARAAGLTARNVRAYQERGLLPPPRLRGRTGLYDESHLARLRLIGQLLGRGYTLAVIADLLSAWERGRDLGDLLGLEKVLTDPWSDELPAYLTDRELIEMFGLDPEADDLPGLLAEAQERGFLEREGDRYRVPSPQLLQIGADLAAAGIPLRDVFAMSDRLHEDLAVVARRFVRFAIDHGSQGPGRFLTRDDVPELAAFIQRLRPLAFSGVEVILARSMQNEMRGAVGDQIALEIRRAIQSAAPGEQAEPGG</sequence>
<dbReference type="SUPFAM" id="SSF46955">
    <property type="entry name" value="Putative DNA-binding domain"/>
    <property type="match status" value="1"/>
</dbReference>
<evidence type="ECO:0000313" key="3">
    <source>
        <dbReference type="EMBL" id="MFC6883754.1"/>
    </source>
</evidence>
<dbReference type="Gene3D" id="1.10.1660.10">
    <property type="match status" value="1"/>
</dbReference>
<dbReference type="InterPro" id="IPR047057">
    <property type="entry name" value="MerR_fam"/>
</dbReference>
<organism evidence="3 4">
    <name type="scientific">Actinomadura yumaensis</name>
    <dbReference type="NCBI Taxonomy" id="111807"/>
    <lineage>
        <taxon>Bacteria</taxon>
        <taxon>Bacillati</taxon>
        <taxon>Actinomycetota</taxon>
        <taxon>Actinomycetes</taxon>
        <taxon>Streptosporangiales</taxon>
        <taxon>Thermomonosporaceae</taxon>
        <taxon>Actinomadura</taxon>
    </lineage>
</organism>
<dbReference type="InterPro" id="IPR000551">
    <property type="entry name" value="MerR-type_HTH_dom"/>
</dbReference>
<keyword evidence="1" id="KW-0238">DNA-binding</keyword>
<name>A0ABW2CQ37_9ACTN</name>
<dbReference type="SMART" id="SM00422">
    <property type="entry name" value="HTH_MERR"/>
    <property type="match status" value="1"/>
</dbReference>
<accession>A0ABW2CQ37</accession>
<evidence type="ECO:0000259" key="2">
    <source>
        <dbReference type="PROSITE" id="PS50937"/>
    </source>
</evidence>
<dbReference type="PRINTS" id="PR00040">
    <property type="entry name" value="HTHMERR"/>
</dbReference>